<keyword evidence="1" id="KW-0472">Membrane</keyword>
<evidence type="ECO:0000313" key="2">
    <source>
        <dbReference type="EMBL" id="OHA85897.1"/>
    </source>
</evidence>
<protein>
    <submittedName>
        <fullName evidence="2">Uncharacterized protein</fullName>
    </submittedName>
</protein>
<evidence type="ECO:0000313" key="3">
    <source>
        <dbReference type="Proteomes" id="UP000178168"/>
    </source>
</evidence>
<evidence type="ECO:0000256" key="1">
    <source>
        <dbReference type="SAM" id="Phobius"/>
    </source>
</evidence>
<dbReference type="STRING" id="1802730.A2591_04255"/>
<organism evidence="2 3">
    <name type="scientific">Candidatus Yonathbacteria bacterium RIFOXYD1_FULL_52_36</name>
    <dbReference type="NCBI Taxonomy" id="1802730"/>
    <lineage>
        <taxon>Bacteria</taxon>
        <taxon>Candidatus Yonathiibacteriota</taxon>
    </lineage>
</organism>
<reference evidence="2 3" key="1">
    <citation type="journal article" date="2016" name="Nat. Commun.">
        <title>Thousands of microbial genomes shed light on interconnected biogeochemical processes in an aquifer system.</title>
        <authorList>
            <person name="Anantharaman K."/>
            <person name="Brown C.T."/>
            <person name="Hug L.A."/>
            <person name="Sharon I."/>
            <person name="Castelle C.J."/>
            <person name="Probst A.J."/>
            <person name="Thomas B.C."/>
            <person name="Singh A."/>
            <person name="Wilkins M.J."/>
            <person name="Karaoz U."/>
            <person name="Brodie E.L."/>
            <person name="Williams K.H."/>
            <person name="Hubbard S.S."/>
            <person name="Banfield J.F."/>
        </authorList>
    </citation>
    <scope>NUCLEOTIDE SEQUENCE [LARGE SCALE GENOMIC DNA]</scope>
</reference>
<proteinExistence type="predicted"/>
<dbReference type="AlphaFoldDB" id="A0A1G2SLG9"/>
<name>A0A1G2SLG9_9BACT</name>
<dbReference type="Proteomes" id="UP000178168">
    <property type="component" value="Unassembled WGS sequence"/>
</dbReference>
<comment type="caution">
    <text evidence="2">The sequence shown here is derived from an EMBL/GenBank/DDBJ whole genome shotgun (WGS) entry which is preliminary data.</text>
</comment>
<feature type="transmembrane region" description="Helical" evidence="1">
    <location>
        <begin position="36"/>
        <end position="59"/>
    </location>
</feature>
<feature type="transmembrane region" description="Helical" evidence="1">
    <location>
        <begin position="79"/>
        <end position="106"/>
    </location>
</feature>
<accession>A0A1G2SLG9</accession>
<dbReference type="EMBL" id="MHUZ01000013">
    <property type="protein sequence ID" value="OHA85897.1"/>
    <property type="molecule type" value="Genomic_DNA"/>
</dbReference>
<keyword evidence="1" id="KW-1133">Transmembrane helix</keyword>
<gene>
    <name evidence="2" type="ORF">A2591_04255</name>
</gene>
<feature type="transmembrane region" description="Helical" evidence="1">
    <location>
        <begin position="113"/>
        <end position="134"/>
    </location>
</feature>
<sequence length="245" mass="25935">MNHDMHNQGDMADRVDREISSRNVSMRPRAYFMARSALRIAGVLALVAGALFVASIILFSLRSSGADALPGFGMRGLGALIAVFPWILLGAATALAVLGALVAWMLPSGHRHSFAGTFGIILGVVIAGAIIAPLTPFHERALRSVREGTGPVWGGLYRGGMMHDASYVYQGVVSATTPDSFDLAIESGEVVHILISSSTRARRGVMPHVGDQVIVGGDLVNGVIEAFGIRVVSDEEDTQRRGMGQ</sequence>
<keyword evidence="1" id="KW-0812">Transmembrane</keyword>